<evidence type="ECO:0000256" key="1">
    <source>
        <dbReference type="SAM" id="MobiDB-lite"/>
    </source>
</evidence>
<dbReference type="EMBL" id="SMKY01000020">
    <property type="protein sequence ID" value="TDD87958.1"/>
    <property type="molecule type" value="Genomic_DNA"/>
</dbReference>
<organism evidence="2 3">
    <name type="scientific">Actinomadura darangshiensis</name>
    <dbReference type="NCBI Taxonomy" id="705336"/>
    <lineage>
        <taxon>Bacteria</taxon>
        <taxon>Bacillati</taxon>
        <taxon>Actinomycetota</taxon>
        <taxon>Actinomycetes</taxon>
        <taxon>Streptosporangiales</taxon>
        <taxon>Thermomonosporaceae</taxon>
        <taxon>Actinomadura</taxon>
    </lineage>
</organism>
<proteinExistence type="predicted"/>
<dbReference type="AlphaFoldDB" id="A0A4R5BMD1"/>
<dbReference type="RefSeq" id="WP_132195046.1">
    <property type="nucleotide sequence ID" value="NZ_SMKY01000020.1"/>
</dbReference>
<name>A0A4R5BMD1_9ACTN</name>
<gene>
    <name evidence="2" type="ORF">E1293_06995</name>
</gene>
<dbReference type="OrthoDB" id="3474657at2"/>
<comment type="caution">
    <text evidence="2">The sequence shown here is derived from an EMBL/GenBank/DDBJ whole genome shotgun (WGS) entry which is preliminary data.</text>
</comment>
<accession>A0A4R5BMD1</accession>
<keyword evidence="3" id="KW-1185">Reference proteome</keyword>
<dbReference type="Proteomes" id="UP000295578">
    <property type="component" value="Unassembled WGS sequence"/>
</dbReference>
<protein>
    <submittedName>
        <fullName evidence="2">Uncharacterized protein</fullName>
    </submittedName>
</protein>
<sequence>MDLDLDQALDDLRSAFPGTCIWHGEFSGSLWALLPNRLVEAKTATDLARQLRAALLRPHPHARPEPHVRRQRASARRADGTWTAAKAATRQPAQHGTQARRALRWLLTTCLHLTPAAPLA</sequence>
<evidence type="ECO:0000313" key="2">
    <source>
        <dbReference type="EMBL" id="TDD87958.1"/>
    </source>
</evidence>
<reference evidence="2 3" key="1">
    <citation type="submission" date="2019-03" db="EMBL/GenBank/DDBJ databases">
        <title>Draft genome sequences of novel Actinobacteria.</title>
        <authorList>
            <person name="Sahin N."/>
            <person name="Ay H."/>
            <person name="Saygin H."/>
        </authorList>
    </citation>
    <scope>NUCLEOTIDE SEQUENCE [LARGE SCALE GENOMIC DNA]</scope>
    <source>
        <strain evidence="2 3">DSM 45941</strain>
    </source>
</reference>
<feature type="region of interest" description="Disordered" evidence="1">
    <location>
        <begin position="58"/>
        <end position="77"/>
    </location>
</feature>
<evidence type="ECO:0000313" key="3">
    <source>
        <dbReference type="Proteomes" id="UP000295578"/>
    </source>
</evidence>